<dbReference type="AlphaFoldDB" id="A0A2D3N8M1"/>
<dbReference type="EMBL" id="CP024696">
    <property type="protein sequence ID" value="ATV51747.1"/>
    <property type="molecule type" value="Genomic_DNA"/>
</dbReference>
<evidence type="ECO:0000256" key="4">
    <source>
        <dbReference type="SAM" id="SignalP"/>
    </source>
</evidence>
<organism evidence="6 7">
    <name type="scientific">Prevotella intermedia</name>
    <dbReference type="NCBI Taxonomy" id="28131"/>
    <lineage>
        <taxon>Bacteria</taxon>
        <taxon>Pseudomonadati</taxon>
        <taxon>Bacteroidota</taxon>
        <taxon>Bacteroidia</taxon>
        <taxon>Bacteroidales</taxon>
        <taxon>Prevotellaceae</taxon>
        <taxon>Prevotella</taxon>
    </lineage>
</organism>
<name>A0A2D3N8M1_PREIN</name>
<evidence type="ECO:0000256" key="2">
    <source>
        <dbReference type="ARBA" id="ARBA00023136"/>
    </source>
</evidence>
<evidence type="ECO:0000256" key="1">
    <source>
        <dbReference type="ARBA" id="ARBA00022729"/>
    </source>
</evidence>
<evidence type="ECO:0000256" key="3">
    <source>
        <dbReference type="ARBA" id="ARBA00023237"/>
    </source>
</evidence>
<feature type="chain" id="PRO_5013951558" evidence="4">
    <location>
        <begin position="20"/>
        <end position="277"/>
    </location>
</feature>
<dbReference type="Proteomes" id="UP000229323">
    <property type="component" value="Chromosome"/>
</dbReference>
<feature type="signal peptide" evidence="4">
    <location>
        <begin position="1"/>
        <end position="19"/>
    </location>
</feature>
<keyword evidence="3" id="KW-0998">Cell outer membrane</keyword>
<dbReference type="SUPFAM" id="SSF48452">
    <property type="entry name" value="TPR-like"/>
    <property type="match status" value="1"/>
</dbReference>
<feature type="domain" description="Outer membrane lipoprotein BamD-like" evidence="5">
    <location>
        <begin position="33"/>
        <end position="180"/>
    </location>
</feature>
<dbReference type="Pfam" id="PF13525">
    <property type="entry name" value="YfiO"/>
    <property type="match status" value="1"/>
</dbReference>
<evidence type="ECO:0000259" key="5">
    <source>
        <dbReference type="Pfam" id="PF13525"/>
    </source>
</evidence>
<dbReference type="InterPro" id="IPR039565">
    <property type="entry name" value="BamD-like"/>
</dbReference>
<evidence type="ECO:0000313" key="6">
    <source>
        <dbReference type="EMBL" id="ATV51747.1"/>
    </source>
</evidence>
<reference evidence="6 7" key="1">
    <citation type="submission" date="2017-11" db="EMBL/GenBank/DDBJ databases">
        <title>Genome sequencing of Prevotella intermedia KCOM 2033.</title>
        <authorList>
            <person name="Kook J.-K."/>
            <person name="Park S.-N."/>
            <person name="Lim Y.K."/>
        </authorList>
    </citation>
    <scope>NUCLEOTIDE SEQUENCE [LARGE SCALE GENOMIC DNA]</scope>
    <source>
        <strain evidence="6 7">KCOM 2033</strain>
    </source>
</reference>
<keyword evidence="2" id="KW-0472">Membrane</keyword>
<gene>
    <name evidence="6" type="ORF">CTM50_00820</name>
</gene>
<sequence>MKKNILITFILSLLLTSCAQEYNQVYKSTDHTYKYEYAKECFAKGKYSFAVPLLQDLVTIQKGTDNAQECLYMLAMAEYGLRDYQAASEAFKRYYQTYPNGEYAEMASFYIGQSLYEGTPEPRLDQTPTVAAIAAFQDYLDLYPNGKMKGTAQQRLFALQDKLIRKEYLNAKLYYNLGSYFGNCGNDGGNNYEACIITAQNALNDFPYSSLREDFAVLVMKGKYELAQMSVEEKKVQRYQDAEDECYGFINEYPDSKERSTAEKYIEKCKQFTAKAK</sequence>
<dbReference type="Gene3D" id="1.25.40.10">
    <property type="entry name" value="Tetratricopeptide repeat domain"/>
    <property type="match status" value="1"/>
</dbReference>
<protein>
    <submittedName>
        <fullName evidence="6">Outer membrane protein assembly factor BamD</fullName>
    </submittedName>
</protein>
<evidence type="ECO:0000313" key="7">
    <source>
        <dbReference type="Proteomes" id="UP000229323"/>
    </source>
</evidence>
<dbReference type="InterPro" id="IPR011990">
    <property type="entry name" value="TPR-like_helical_dom_sf"/>
</dbReference>
<keyword evidence="1 4" id="KW-0732">Signal</keyword>
<proteinExistence type="predicted"/>
<dbReference type="NCBIfam" id="TIGR03302">
    <property type="entry name" value="OM_YfiO"/>
    <property type="match status" value="1"/>
</dbReference>
<dbReference type="PROSITE" id="PS51257">
    <property type="entry name" value="PROKAR_LIPOPROTEIN"/>
    <property type="match status" value="1"/>
</dbReference>
<accession>A0A2D3N8M1</accession>
<dbReference type="InterPro" id="IPR017689">
    <property type="entry name" value="BamD"/>
</dbReference>
<dbReference type="RefSeq" id="WP_100022414.1">
    <property type="nucleotide sequence ID" value="NZ_CP024696.1"/>
</dbReference>